<evidence type="ECO:0000256" key="2">
    <source>
        <dbReference type="SAM" id="Phobius"/>
    </source>
</evidence>
<dbReference type="AlphaFoldDB" id="A0A644XRI7"/>
<dbReference type="EMBL" id="VSSQ01002666">
    <property type="protein sequence ID" value="MPM16734.1"/>
    <property type="molecule type" value="Genomic_DNA"/>
</dbReference>
<comment type="caution">
    <text evidence="3">The sequence shown here is derived from an EMBL/GenBank/DDBJ whole genome shotgun (WGS) entry which is preliminary data.</text>
</comment>
<protein>
    <submittedName>
        <fullName evidence="3">Uncharacterized protein</fullName>
    </submittedName>
</protein>
<keyword evidence="2" id="KW-0472">Membrane</keyword>
<accession>A0A644XRI7</accession>
<proteinExistence type="predicted"/>
<keyword evidence="2" id="KW-0812">Transmembrane</keyword>
<evidence type="ECO:0000313" key="3">
    <source>
        <dbReference type="EMBL" id="MPM16734.1"/>
    </source>
</evidence>
<evidence type="ECO:0000256" key="1">
    <source>
        <dbReference type="SAM" id="MobiDB-lite"/>
    </source>
</evidence>
<reference evidence="3" key="1">
    <citation type="submission" date="2019-08" db="EMBL/GenBank/DDBJ databases">
        <authorList>
            <person name="Kucharzyk K."/>
            <person name="Murdoch R.W."/>
            <person name="Higgins S."/>
            <person name="Loffler F."/>
        </authorList>
    </citation>
    <scope>NUCLEOTIDE SEQUENCE</scope>
</reference>
<keyword evidence="2" id="KW-1133">Transmembrane helix</keyword>
<sequence length="323" mass="35870">MWDALIVRNIPTKPIVKKLAVVLFVMAITLIVIGCAPKPVEVIDSPTTPITDVNKEPTTPSKPTPETPTATPVETKATIEELFDTIPNVEGLTKKITNEQVVYLADSDNPYNLESGVYAGFYKENVEVEGAKTGGLCLLPEVVLNLVKKDTSKVVIPVAIENNEENAPLYVSNINKRDNNIDFLYVTSNSLMKIVGSCPTDELMPYYATTYKERKDLYSKVAGDVSFNALWVIHQYIFENEITTDTKSFFQNYYLSECNMVLGSGINSNFGEILLTDQGVDVTCKDMLLYTGDDNSFISSTVKDLLMVDDKPVFINTIQSRTE</sequence>
<feature type="transmembrane region" description="Helical" evidence="2">
    <location>
        <begin position="20"/>
        <end position="40"/>
    </location>
</feature>
<organism evidence="3">
    <name type="scientific">bioreactor metagenome</name>
    <dbReference type="NCBI Taxonomy" id="1076179"/>
    <lineage>
        <taxon>unclassified sequences</taxon>
        <taxon>metagenomes</taxon>
        <taxon>ecological metagenomes</taxon>
    </lineage>
</organism>
<gene>
    <name evidence="3" type="ORF">SDC9_63115</name>
</gene>
<name>A0A644XRI7_9ZZZZ</name>
<feature type="region of interest" description="Disordered" evidence="1">
    <location>
        <begin position="44"/>
        <end position="72"/>
    </location>
</feature>